<reference evidence="2" key="1">
    <citation type="submission" date="2023-07" db="EMBL/GenBank/DDBJ databases">
        <title>Comparative genomics of wheat-associated soil bacteria to identify genetic determinants of phenazine resistance.</title>
        <authorList>
            <person name="Mouncey N."/>
        </authorList>
    </citation>
    <scope>NUCLEOTIDE SEQUENCE</scope>
    <source>
        <strain evidence="2">V4I22</strain>
    </source>
</reference>
<name>A0AAW8FMS0_9ACTN</name>
<evidence type="ECO:0000313" key="2">
    <source>
        <dbReference type="EMBL" id="MDQ0911109.1"/>
    </source>
</evidence>
<comment type="caution">
    <text evidence="2">The sequence shown here is derived from an EMBL/GenBank/DDBJ whole genome shotgun (WGS) entry which is preliminary data.</text>
</comment>
<dbReference type="EMBL" id="JAUSZV010000005">
    <property type="protein sequence ID" value="MDQ0911109.1"/>
    <property type="molecule type" value="Genomic_DNA"/>
</dbReference>
<dbReference type="AlphaFoldDB" id="A0AAW8FMS0"/>
<feature type="region of interest" description="Disordered" evidence="1">
    <location>
        <begin position="149"/>
        <end position="183"/>
    </location>
</feature>
<evidence type="ECO:0008006" key="4">
    <source>
        <dbReference type="Google" id="ProtNLM"/>
    </source>
</evidence>
<gene>
    <name evidence="2" type="ORF">QFZ22_007094</name>
</gene>
<sequence>MTARSRGPQGRGVIVLAGEDSNDCRIVAEIIKQYHPDLSNARLVEISDKTRLKTATGPELAARVRTIIGKAKGRALRAKGPLVGLVIHEDLDGYTDAEYSRIRANVAGALSRDSPCNSALALAAWESEAWLLLFPDAFPAVRPNWKVPPQLQGRDTGTLKSPKEELKRRLGSPAFRESDGPKVAEQARSLGLLASGPTGTNRSYKDFAHELGQWSTVAVPSPRRR</sequence>
<protein>
    <recommendedName>
        <fullName evidence="4">DUF4276 family protein</fullName>
    </recommendedName>
</protein>
<accession>A0AAW8FMS0</accession>
<proteinExistence type="predicted"/>
<dbReference type="Proteomes" id="UP001234216">
    <property type="component" value="Unassembled WGS sequence"/>
</dbReference>
<evidence type="ECO:0000256" key="1">
    <source>
        <dbReference type="SAM" id="MobiDB-lite"/>
    </source>
</evidence>
<dbReference type="RefSeq" id="WP_306982295.1">
    <property type="nucleotide sequence ID" value="NZ_JAUSZV010000005.1"/>
</dbReference>
<organism evidence="2 3">
    <name type="scientific">Streptomyces canus</name>
    <dbReference type="NCBI Taxonomy" id="58343"/>
    <lineage>
        <taxon>Bacteria</taxon>
        <taxon>Bacillati</taxon>
        <taxon>Actinomycetota</taxon>
        <taxon>Actinomycetes</taxon>
        <taxon>Kitasatosporales</taxon>
        <taxon>Streptomycetaceae</taxon>
        <taxon>Streptomyces</taxon>
        <taxon>Streptomyces aurantiacus group</taxon>
    </lineage>
</organism>
<evidence type="ECO:0000313" key="3">
    <source>
        <dbReference type="Proteomes" id="UP001234216"/>
    </source>
</evidence>